<gene>
    <name evidence="2" type="ORF">A2932_02095</name>
</gene>
<proteinExistence type="predicted"/>
<feature type="transmembrane region" description="Helical" evidence="1">
    <location>
        <begin position="12"/>
        <end position="32"/>
    </location>
</feature>
<evidence type="ECO:0000256" key="1">
    <source>
        <dbReference type="SAM" id="Phobius"/>
    </source>
</evidence>
<reference evidence="2 3" key="1">
    <citation type="journal article" date="2016" name="Nat. Commun.">
        <title>Thousands of microbial genomes shed light on interconnected biogeochemical processes in an aquifer system.</title>
        <authorList>
            <person name="Anantharaman K."/>
            <person name="Brown C.T."/>
            <person name="Hug L.A."/>
            <person name="Sharon I."/>
            <person name="Castelle C.J."/>
            <person name="Probst A.J."/>
            <person name="Thomas B.C."/>
            <person name="Singh A."/>
            <person name="Wilkins M.J."/>
            <person name="Karaoz U."/>
            <person name="Brodie E.L."/>
            <person name="Williams K.H."/>
            <person name="Hubbard S.S."/>
            <person name="Banfield J.F."/>
        </authorList>
    </citation>
    <scope>NUCLEOTIDE SEQUENCE [LARGE SCALE GENOMIC DNA]</scope>
</reference>
<protein>
    <submittedName>
        <fullName evidence="2">Uncharacterized protein</fullName>
    </submittedName>
</protein>
<comment type="caution">
    <text evidence="2">The sequence shown here is derived from an EMBL/GenBank/DDBJ whole genome shotgun (WGS) entry which is preliminary data.</text>
</comment>
<organism evidence="2 3">
    <name type="scientific">Candidatus Spechtbacteria bacterium RIFCSPLOWO2_01_FULL_46_10</name>
    <dbReference type="NCBI Taxonomy" id="1802163"/>
    <lineage>
        <taxon>Bacteria</taxon>
        <taxon>Candidatus Spechtiibacteriota</taxon>
    </lineage>
</organism>
<dbReference type="EMBL" id="MHOI01000021">
    <property type="protein sequence ID" value="OGZ61286.1"/>
    <property type="molecule type" value="Genomic_DNA"/>
</dbReference>
<dbReference type="STRING" id="1802163.A2932_02095"/>
<keyword evidence="1" id="KW-0472">Membrane</keyword>
<evidence type="ECO:0000313" key="3">
    <source>
        <dbReference type="Proteomes" id="UP000179153"/>
    </source>
</evidence>
<evidence type="ECO:0000313" key="2">
    <source>
        <dbReference type="EMBL" id="OGZ61286.1"/>
    </source>
</evidence>
<keyword evidence="1" id="KW-1133">Transmembrane helix</keyword>
<accession>A0A1G2HFK8</accession>
<sequence>MFERHASKIIAALAFITIVLGVWALLRLVLFVPRSALQDAPLPPGITQVSGELTQGGVQSKTNPTIIGISAGVVESVDIQNRIITYSEGITYKSGRFFAVLTEEETPITRLSVADGSNLGDQTRSPVELSSTAISLQDIQTGDIISVRLSAPLQEGEIIENPVRIEINTI</sequence>
<keyword evidence="1" id="KW-0812">Transmembrane</keyword>
<name>A0A1G2HFK8_9BACT</name>
<dbReference type="Proteomes" id="UP000179153">
    <property type="component" value="Unassembled WGS sequence"/>
</dbReference>
<dbReference type="AlphaFoldDB" id="A0A1G2HFK8"/>